<reference evidence="7" key="1">
    <citation type="submission" date="2025-08" db="UniProtKB">
        <authorList>
            <consortium name="RefSeq"/>
        </authorList>
    </citation>
    <scope>IDENTIFICATION</scope>
</reference>
<keyword evidence="3" id="KW-0378">Hydrolase</keyword>
<dbReference type="Proteomes" id="UP000504607">
    <property type="component" value="Chromosome 1"/>
</dbReference>
<gene>
    <name evidence="7" type="primary">LOC109505856</name>
</gene>
<dbReference type="PANTHER" id="PTHR22835">
    <property type="entry name" value="ZINC FINGER FYVE DOMAIN CONTAINING PROTEIN"/>
    <property type="match status" value="1"/>
</dbReference>
<dbReference type="KEGG" id="egu:109505856"/>
<dbReference type="InterPro" id="IPR035669">
    <property type="entry name" value="SGNH_plant_lipase-like"/>
</dbReference>
<accession>A0A8N4I654</accession>
<organism evidence="6 7">
    <name type="scientific">Elaeis guineensis var. tenera</name>
    <name type="common">Oil palm</name>
    <dbReference type="NCBI Taxonomy" id="51953"/>
    <lineage>
        <taxon>Eukaryota</taxon>
        <taxon>Viridiplantae</taxon>
        <taxon>Streptophyta</taxon>
        <taxon>Embryophyta</taxon>
        <taxon>Tracheophyta</taxon>
        <taxon>Spermatophyta</taxon>
        <taxon>Magnoliopsida</taxon>
        <taxon>Liliopsida</taxon>
        <taxon>Arecaceae</taxon>
        <taxon>Arecoideae</taxon>
        <taxon>Cocoseae</taxon>
        <taxon>Elaeidinae</taxon>
        <taxon>Elaeis</taxon>
    </lineage>
</organism>
<dbReference type="GO" id="GO:0016788">
    <property type="term" value="F:hydrolase activity, acting on ester bonds"/>
    <property type="evidence" value="ECO:0007669"/>
    <property type="project" value="InterPro"/>
</dbReference>
<protein>
    <submittedName>
        <fullName evidence="7">Uncharacterized protein LOC109505856</fullName>
    </submittedName>
</protein>
<keyword evidence="2 5" id="KW-0732">Signal</keyword>
<comment type="similarity">
    <text evidence="1">Belongs to the 'GDSL' lipolytic enzyme family.</text>
</comment>
<dbReference type="RefSeq" id="XP_029117267.1">
    <property type="nucleotide sequence ID" value="XM_029261434.1"/>
</dbReference>
<evidence type="ECO:0000256" key="1">
    <source>
        <dbReference type="ARBA" id="ARBA00008668"/>
    </source>
</evidence>
<dbReference type="SUPFAM" id="SSF52266">
    <property type="entry name" value="SGNH hydrolase"/>
    <property type="match status" value="2"/>
</dbReference>
<evidence type="ECO:0000313" key="6">
    <source>
        <dbReference type="Proteomes" id="UP000504607"/>
    </source>
</evidence>
<evidence type="ECO:0000256" key="5">
    <source>
        <dbReference type="SAM" id="SignalP"/>
    </source>
</evidence>
<dbReference type="InterPro" id="IPR001087">
    <property type="entry name" value="GDSL"/>
</dbReference>
<dbReference type="InterPro" id="IPR036514">
    <property type="entry name" value="SGNH_hydro_sf"/>
</dbReference>
<feature type="chain" id="PRO_5035470158" evidence="5">
    <location>
        <begin position="31"/>
        <end position="755"/>
    </location>
</feature>
<name>A0A8N4I654_ELAGV</name>
<dbReference type="Gene3D" id="3.40.50.1110">
    <property type="entry name" value="SGNH hydrolase"/>
    <property type="match status" value="2"/>
</dbReference>
<proteinExistence type="inferred from homology"/>
<dbReference type="OrthoDB" id="1600564at2759"/>
<dbReference type="AlphaFoldDB" id="A0A8N4I654"/>
<dbReference type="FunFam" id="3.40.50.1110:FF:000003">
    <property type="entry name" value="GDSL esterase/lipase APG"/>
    <property type="match status" value="2"/>
</dbReference>
<keyword evidence="4" id="KW-0325">Glycoprotein</keyword>
<evidence type="ECO:0000256" key="3">
    <source>
        <dbReference type="ARBA" id="ARBA00022801"/>
    </source>
</evidence>
<evidence type="ECO:0000256" key="4">
    <source>
        <dbReference type="ARBA" id="ARBA00023180"/>
    </source>
</evidence>
<keyword evidence="6" id="KW-1185">Reference proteome</keyword>
<dbReference type="PANTHER" id="PTHR22835:SF663">
    <property type="entry name" value="LIPASE-LIKE"/>
    <property type="match status" value="1"/>
</dbReference>
<evidence type="ECO:0000313" key="7">
    <source>
        <dbReference type="RefSeq" id="XP_029117267.1"/>
    </source>
</evidence>
<dbReference type="Pfam" id="PF00657">
    <property type="entry name" value="Lipase_GDSL"/>
    <property type="match status" value="2"/>
</dbReference>
<dbReference type="CDD" id="cd01837">
    <property type="entry name" value="SGNH_plant_lipase_like"/>
    <property type="match status" value="2"/>
</dbReference>
<feature type="signal peptide" evidence="5">
    <location>
        <begin position="1"/>
        <end position="30"/>
    </location>
</feature>
<sequence>MASSTSYLLLPLPHLLALLLVLYANPAVSCFNSIFSFGDSLADTGNFLSYAKGSNIGRLPYGETYFHRPTGRFSDGRLIIDFIAQRLGLPLVPPSLPGPGGQGFRQGTNFAVAGATALANDFFRAKGLNVTWTSYSLGVQIEQFKHLLPSLCSSDSECHNFLNNTLFLMGEIGGNDYNFPFFQGRTVGEITTYVPNVISAISSAIKVLIDLGVKTLVVPGNFPIGCVPVYLGIFHNSSRGDYGCINWLNKFSKYHNQLLIAELKKLHQLYPDATIIYANYYEALLNIVRSPQKFGIEVTEKACCGPSCGDPGATLCSDPSKYISWDGIHLTEAAYKIIADGLLDGPYASPPITRARSGSLLMASSTSHPLIPLSLLLALLFLSNADPTTTCYTSILSFGDSIADTGNFLNYTNWGPEARLPYGETYFHHPTGRFSDGRIIIDFIAQAIGVPLVPPYLAGPGDHGFRRGANFAVGGATALENDYFRARGLNVRWTEYSLGTQIEWFKQLLPSLCSSDSECQGLFSSSLFFMGEIGGNDYNEPLIQGRTVDEIRTFVPDVISVISSTLKVLIELGAKTLVVPGNFAIGCVPLYLMLFQSPASEYYDPQTGCIKWLNEFSEYHNRLLLDELDKLRHLYPNATIIYADYYKALLSIYRSPREFGFEKPFDACCGGGGPNNCAIQCGDPGFTVCSDPSKYVSWDGSHLTEAAYRAIALGLLQGSYTTPSMSRACPHIEQYAANLRNASSRPPVQTYSAVL</sequence>
<evidence type="ECO:0000256" key="2">
    <source>
        <dbReference type="ARBA" id="ARBA00022729"/>
    </source>
</evidence>